<accession>A0A151IHQ2</accession>
<name>A0A151IHQ2_9HYME</name>
<keyword evidence="2" id="KW-0378">Hydrolase</keyword>
<dbReference type="PANTHER" id="PTHR45726:SF3">
    <property type="entry name" value="LEUKOTRIENE A-4 HYDROLASE"/>
    <property type="match status" value="1"/>
</dbReference>
<evidence type="ECO:0000313" key="3">
    <source>
        <dbReference type="Proteomes" id="UP000078542"/>
    </source>
</evidence>
<dbReference type="SUPFAM" id="SSF63737">
    <property type="entry name" value="Leukotriene A4 hydrolase N-terminal domain"/>
    <property type="match status" value="1"/>
</dbReference>
<evidence type="ECO:0000259" key="1">
    <source>
        <dbReference type="Pfam" id="PF17900"/>
    </source>
</evidence>
<proteinExistence type="predicted"/>
<feature type="non-terminal residue" evidence="2">
    <location>
        <position position="1"/>
    </location>
</feature>
<reference evidence="2 3" key="1">
    <citation type="submission" date="2016-03" db="EMBL/GenBank/DDBJ databases">
        <title>Cyphomyrmex costatus WGS genome.</title>
        <authorList>
            <person name="Nygaard S."/>
            <person name="Hu H."/>
            <person name="Boomsma J."/>
            <person name="Zhang G."/>
        </authorList>
    </citation>
    <scope>NUCLEOTIDE SEQUENCE [LARGE SCALE GENOMIC DNA]</scope>
    <source>
        <strain evidence="2">MS0001</strain>
        <tissue evidence="2">Whole body</tissue>
    </source>
</reference>
<gene>
    <name evidence="2" type="ORF">ALC62_07510</name>
</gene>
<dbReference type="EMBL" id="KQ977586">
    <property type="protein sequence ID" value="KYN01681.1"/>
    <property type="molecule type" value="Genomic_DNA"/>
</dbReference>
<dbReference type="Gene3D" id="2.60.40.1730">
    <property type="entry name" value="tricorn interacting facor f3 domain"/>
    <property type="match status" value="1"/>
</dbReference>
<feature type="domain" description="Aminopeptidase N-like N-terminal" evidence="1">
    <location>
        <begin position="5"/>
        <end position="166"/>
    </location>
</feature>
<organism evidence="2 3">
    <name type="scientific">Cyphomyrmex costatus</name>
    <dbReference type="NCBI Taxonomy" id="456900"/>
    <lineage>
        <taxon>Eukaryota</taxon>
        <taxon>Metazoa</taxon>
        <taxon>Ecdysozoa</taxon>
        <taxon>Arthropoda</taxon>
        <taxon>Hexapoda</taxon>
        <taxon>Insecta</taxon>
        <taxon>Pterygota</taxon>
        <taxon>Neoptera</taxon>
        <taxon>Endopterygota</taxon>
        <taxon>Hymenoptera</taxon>
        <taxon>Apocrita</taxon>
        <taxon>Aculeata</taxon>
        <taxon>Formicoidea</taxon>
        <taxon>Formicidae</taxon>
        <taxon>Myrmicinae</taxon>
        <taxon>Cyphomyrmex</taxon>
    </lineage>
</organism>
<dbReference type="InterPro" id="IPR045357">
    <property type="entry name" value="Aminopeptidase_N-like_N"/>
</dbReference>
<dbReference type="Proteomes" id="UP000078542">
    <property type="component" value="Unassembled WGS sequence"/>
</dbReference>
<dbReference type="InterPro" id="IPR034015">
    <property type="entry name" value="M1_LTA4H"/>
</dbReference>
<protein>
    <submittedName>
        <fullName evidence="2">Leukotriene A-4 hydrolase</fullName>
    </submittedName>
</protein>
<dbReference type="STRING" id="456900.A0A151IHQ2"/>
<keyword evidence="3" id="KW-1185">Reference proteome</keyword>
<sequence length="208" mass="24539">AKVVHTDLELNIDFNETVIHGKAVLFIESKVDCDRIVNTYGFQEDKISVEDYFTGNALVYKINKDVDNIGSNTFLIMLPRTLRNDERVHVYNNTVNKIHFLYNYRIRIEYKTRKDSLALYWLRSDQTSDGTHPFLLTNNQFTNARGIFPCQDSPEVRFTYTAMVRNYVDIICIDFAHARMQNINKNHWIHVCVLFRTKRMNHLLEINV</sequence>
<dbReference type="Pfam" id="PF17900">
    <property type="entry name" value="Peptidase_M1_N"/>
    <property type="match status" value="1"/>
</dbReference>
<dbReference type="InterPro" id="IPR042097">
    <property type="entry name" value="Aminopeptidase_N-like_N_sf"/>
</dbReference>
<evidence type="ECO:0000313" key="2">
    <source>
        <dbReference type="EMBL" id="KYN01681.1"/>
    </source>
</evidence>
<dbReference type="PANTHER" id="PTHR45726">
    <property type="entry name" value="LEUKOTRIENE A-4 HYDROLASE"/>
    <property type="match status" value="1"/>
</dbReference>
<dbReference type="AlphaFoldDB" id="A0A151IHQ2"/>
<dbReference type="GO" id="GO:0016787">
    <property type="term" value="F:hydrolase activity"/>
    <property type="evidence" value="ECO:0007669"/>
    <property type="project" value="UniProtKB-KW"/>
</dbReference>